<reference evidence="2" key="2">
    <citation type="submission" date="2014-07" db="EMBL/GenBank/DDBJ databases">
        <title>Initial genome analysis of the psychrotolerant acidophile Acidithiobacillus ferrivorans CF27: insights into iron and sulfur oxidation pathways and into biofilm formation.</title>
        <authorList>
            <person name="Talla E."/>
            <person name="Hedrich S."/>
            <person name="Mangenot S."/>
            <person name="Ji B."/>
            <person name="Johnson D.B."/>
            <person name="Barbe V."/>
            <person name="Bonnefoy V."/>
        </authorList>
    </citation>
    <scope>NUCLEOTIDE SEQUENCE [LARGE SCALE GENOMIC DNA]</scope>
    <source>
        <strain evidence="2">CF27</strain>
    </source>
</reference>
<keyword evidence="1" id="KW-0812">Transmembrane</keyword>
<reference evidence="2" key="1">
    <citation type="submission" date="2014-03" db="EMBL/GenBank/DDBJ databases">
        <authorList>
            <person name="Genoscope - CEA"/>
        </authorList>
    </citation>
    <scope>NUCLEOTIDE SEQUENCE [LARGE SCALE GENOMIC DNA]</scope>
    <source>
        <strain evidence="2">CF27</strain>
    </source>
</reference>
<dbReference type="AlphaFoldDB" id="A0A060UV51"/>
<organism evidence="2">
    <name type="scientific">Acidithiobacillus ferrivorans</name>
    <dbReference type="NCBI Taxonomy" id="160808"/>
    <lineage>
        <taxon>Bacteria</taxon>
        <taxon>Pseudomonadati</taxon>
        <taxon>Pseudomonadota</taxon>
        <taxon>Acidithiobacillia</taxon>
        <taxon>Acidithiobacillales</taxon>
        <taxon>Acidithiobacillaceae</taxon>
        <taxon>Acidithiobacillus</taxon>
    </lineage>
</organism>
<dbReference type="Proteomes" id="UP000193925">
    <property type="component" value="Chromosome AFERRI"/>
</dbReference>
<dbReference type="EMBL" id="LT841305">
    <property type="protein sequence ID" value="SMH64681.1"/>
    <property type="molecule type" value="Genomic_DNA"/>
</dbReference>
<feature type="transmembrane region" description="Helical" evidence="1">
    <location>
        <begin position="6"/>
        <end position="32"/>
    </location>
</feature>
<name>A0A060UV51_9PROT</name>
<reference evidence="3 4" key="3">
    <citation type="submission" date="2017-03" db="EMBL/GenBank/DDBJ databases">
        <authorList>
            <person name="Regsiter A."/>
            <person name="William W."/>
        </authorList>
    </citation>
    <scope>NUCLEOTIDE SEQUENCE [LARGE SCALE GENOMIC DNA]</scope>
    <source>
        <strain evidence="3">PRJEB5721</strain>
    </source>
</reference>
<evidence type="ECO:0000313" key="4">
    <source>
        <dbReference type="Proteomes" id="UP000193925"/>
    </source>
</evidence>
<evidence type="ECO:0000313" key="3">
    <source>
        <dbReference type="EMBL" id="SMH64681.1"/>
    </source>
</evidence>
<proteinExistence type="predicted"/>
<accession>A0A060UV51</accession>
<sequence length="60" mass="6643">MGPVERVGAMVLGVLAIILTILLAIVVLTVCVTKEWFFQMFPGLDAKYSSPDYVRDQPDD</sequence>
<evidence type="ECO:0000256" key="1">
    <source>
        <dbReference type="SAM" id="Phobius"/>
    </source>
</evidence>
<dbReference type="EMBL" id="CCCS020000035">
    <property type="protein sequence ID" value="CDQ10653.1"/>
    <property type="molecule type" value="Genomic_DNA"/>
</dbReference>
<keyword evidence="4" id="KW-1185">Reference proteome</keyword>
<keyword evidence="1" id="KW-1133">Transmembrane helix</keyword>
<gene>
    <name evidence="3" type="ORF">AFERRI_10715</name>
    <name evidence="2" type="ORF">AFERRI_400434</name>
</gene>
<protein>
    <submittedName>
        <fullName evidence="2">Uncharacterized protein</fullName>
    </submittedName>
</protein>
<keyword evidence="1" id="KW-0472">Membrane</keyword>
<evidence type="ECO:0000313" key="2">
    <source>
        <dbReference type="EMBL" id="CDQ10653.1"/>
    </source>
</evidence>